<comment type="cofactor">
    <cofactor evidence="1">
        <name>NAD(+)</name>
        <dbReference type="ChEBI" id="CHEBI:57540"/>
    </cofactor>
</comment>
<evidence type="ECO:0000313" key="6">
    <source>
        <dbReference type="EMBL" id="GLY69253.1"/>
    </source>
</evidence>
<proteinExistence type="predicted"/>
<evidence type="ECO:0000313" key="7">
    <source>
        <dbReference type="Proteomes" id="UP001165136"/>
    </source>
</evidence>
<organism evidence="6 7">
    <name type="scientific">Amycolatopsis taiwanensis</name>
    <dbReference type="NCBI Taxonomy" id="342230"/>
    <lineage>
        <taxon>Bacteria</taxon>
        <taxon>Bacillati</taxon>
        <taxon>Actinomycetota</taxon>
        <taxon>Actinomycetes</taxon>
        <taxon>Pseudonocardiales</taxon>
        <taxon>Pseudonocardiaceae</taxon>
        <taxon>Amycolatopsis</taxon>
    </lineage>
</organism>
<dbReference type="EMBL" id="BSTI01000015">
    <property type="protein sequence ID" value="GLY69253.1"/>
    <property type="molecule type" value="Genomic_DNA"/>
</dbReference>
<dbReference type="Pfam" id="PF01370">
    <property type="entry name" value="Epimerase"/>
    <property type="match status" value="2"/>
</dbReference>
<evidence type="ECO:0000256" key="1">
    <source>
        <dbReference type="ARBA" id="ARBA00001911"/>
    </source>
</evidence>
<dbReference type="Proteomes" id="UP001165136">
    <property type="component" value="Unassembled WGS sequence"/>
</dbReference>
<dbReference type="PANTHER" id="PTHR43078:SF6">
    <property type="entry name" value="UDP-GLUCURONIC ACID DECARBOXYLASE 1"/>
    <property type="match status" value="1"/>
</dbReference>
<keyword evidence="7" id="KW-1185">Reference proteome</keyword>
<feature type="domain" description="NAD-dependent epimerase/dehydratase" evidence="5">
    <location>
        <begin position="3"/>
        <end position="104"/>
    </location>
</feature>
<dbReference type="AlphaFoldDB" id="A0A9W6R5U9"/>
<evidence type="ECO:0000256" key="2">
    <source>
        <dbReference type="ARBA" id="ARBA00022793"/>
    </source>
</evidence>
<keyword evidence="3" id="KW-0520">NAD</keyword>
<dbReference type="InterPro" id="IPR044516">
    <property type="entry name" value="UXS-like"/>
</dbReference>
<gene>
    <name evidence="6" type="ORF">Atai01_58720</name>
</gene>
<sequence length="274" mass="29031">MKIVVTGGAGFIGANLCRELLRRPGFEVVVLDNLSTGRLDNLSGLRVEVRIGSVLDHGAVSAACAGARSIVHAADPGRGRDADAFGMATVLEVARETGAHVVICSHTVPQQVPAGSQCCAFRLSHVFGPLQNPWHPRAVIPSLICDALRGRPLTVHGDGAQLSDFTFVTSAVEVLAEAVECRMAKATPVNLAFGTPASINEVVTILSDLLGHSLDVDYLPPRGDEVSRRPPEPSELPVLFPAIRPVPLAHGLLRTLSWLERHVAARPGKDEVPA</sequence>
<evidence type="ECO:0000259" key="5">
    <source>
        <dbReference type="Pfam" id="PF01370"/>
    </source>
</evidence>
<dbReference type="GO" id="GO:0005737">
    <property type="term" value="C:cytoplasm"/>
    <property type="evidence" value="ECO:0007669"/>
    <property type="project" value="TreeGrafter"/>
</dbReference>
<dbReference type="InterPro" id="IPR036291">
    <property type="entry name" value="NAD(P)-bd_dom_sf"/>
</dbReference>
<dbReference type="Gene3D" id="3.40.50.720">
    <property type="entry name" value="NAD(P)-binding Rossmann-like Domain"/>
    <property type="match status" value="1"/>
</dbReference>
<dbReference type="GO" id="GO:0048040">
    <property type="term" value="F:UDP-glucuronate decarboxylase activity"/>
    <property type="evidence" value="ECO:0007669"/>
    <property type="project" value="TreeGrafter"/>
</dbReference>
<keyword evidence="2" id="KW-0210">Decarboxylase</keyword>
<accession>A0A9W6R5U9</accession>
<evidence type="ECO:0000256" key="3">
    <source>
        <dbReference type="ARBA" id="ARBA00023027"/>
    </source>
</evidence>
<dbReference type="RefSeq" id="WP_285488884.1">
    <property type="nucleotide sequence ID" value="NZ_BSTI01000015.1"/>
</dbReference>
<dbReference type="GO" id="GO:0070403">
    <property type="term" value="F:NAD+ binding"/>
    <property type="evidence" value="ECO:0007669"/>
    <property type="project" value="InterPro"/>
</dbReference>
<evidence type="ECO:0000256" key="4">
    <source>
        <dbReference type="ARBA" id="ARBA00023239"/>
    </source>
</evidence>
<reference evidence="6" key="1">
    <citation type="submission" date="2023-03" db="EMBL/GenBank/DDBJ databases">
        <title>Amycolatopsis taiwanensis NBRC 103393.</title>
        <authorList>
            <person name="Ichikawa N."/>
            <person name="Sato H."/>
            <person name="Tonouchi N."/>
        </authorList>
    </citation>
    <scope>NUCLEOTIDE SEQUENCE</scope>
    <source>
        <strain evidence="6">NBRC 103393</strain>
    </source>
</reference>
<protein>
    <submittedName>
        <fullName evidence="6">NAD-dependent dehydratase</fullName>
    </submittedName>
</protein>
<dbReference type="PANTHER" id="PTHR43078">
    <property type="entry name" value="UDP-GLUCURONIC ACID DECARBOXYLASE-RELATED"/>
    <property type="match status" value="1"/>
</dbReference>
<dbReference type="SUPFAM" id="SSF51735">
    <property type="entry name" value="NAD(P)-binding Rossmann-fold domains"/>
    <property type="match status" value="1"/>
</dbReference>
<keyword evidence="4" id="KW-0456">Lyase</keyword>
<name>A0A9W6R5U9_9PSEU</name>
<dbReference type="GO" id="GO:0042732">
    <property type="term" value="P:D-xylose metabolic process"/>
    <property type="evidence" value="ECO:0007669"/>
    <property type="project" value="InterPro"/>
</dbReference>
<feature type="domain" description="NAD-dependent epimerase/dehydratase" evidence="5">
    <location>
        <begin position="115"/>
        <end position="181"/>
    </location>
</feature>
<dbReference type="InterPro" id="IPR001509">
    <property type="entry name" value="Epimerase_deHydtase"/>
</dbReference>
<comment type="caution">
    <text evidence="6">The sequence shown here is derived from an EMBL/GenBank/DDBJ whole genome shotgun (WGS) entry which is preliminary data.</text>
</comment>